<dbReference type="InterPro" id="IPR044974">
    <property type="entry name" value="Disease_R_plants"/>
</dbReference>
<evidence type="ECO:0000259" key="3">
    <source>
        <dbReference type="Pfam" id="PF23282"/>
    </source>
</evidence>
<evidence type="ECO:0000256" key="1">
    <source>
        <dbReference type="ARBA" id="ARBA00022614"/>
    </source>
</evidence>
<gene>
    <name evidence="4" type="ORF">AABB24_019339</name>
</gene>
<dbReference type="InterPro" id="IPR036390">
    <property type="entry name" value="WH_DNA-bd_sf"/>
</dbReference>
<evidence type="ECO:0000313" key="5">
    <source>
        <dbReference type="Proteomes" id="UP001627284"/>
    </source>
</evidence>
<accession>A0ABD2TGG1</accession>
<keyword evidence="1" id="KW-0433">Leucine-rich repeat</keyword>
<reference evidence="4 5" key="1">
    <citation type="submission" date="2024-05" db="EMBL/GenBank/DDBJ databases">
        <title>De novo assembly of an allotetraploid wild potato.</title>
        <authorList>
            <person name="Hosaka A.J."/>
        </authorList>
    </citation>
    <scope>NUCLEOTIDE SEQUENCE [LARGE SCALE GENOMIC DNA]</scope>
    <source>
        <tissue evidence="4">Young leaves</tissue>
    </source>
</reference>
<comment type="caution">
    <text evidence="4">The sequence shown here is derived from an EMBL/GenBank/DDBJ whole genome shotgun (WGS) entry which is preliminary data.</text>
</comment>
<dbReference type="Gene3D" id="1.10.8.430">
    <property type="entry name" value="Helical domain of apoptotic protease-activating factors"/>
    <property type="match status" value="1"/>
</dbReference>
<dbReference type="GO" id="GO:0016020">
    <property type="term" value="C:membrane"/>
    <property type="evidence" value="ECO:0007669"/>
    <property type="project" value="UniProtKB-SubCell"/>
</dbReference>
<sequence>MQLFNKHAFKKEVPNECCKKLSLEVVNQAKGLPLALKVWGSLLHKKDLIQWRRMVDQIKKNSSSEIVEKLKISYDGLEPEEQKIFLDIACFFRGHKRKEVMQIVDSCDFGAEYGLDVLIDKSLVFISKYDRIEMHDLIEDMGKYILKMQKDSGKPSRIWNVEDFEDVMVDNMGTMAMEAIWFMYFGQLSFNKEAMKNMKMLRILCICTEDDVDRMTSFSSDTNCHDDSIEYLSNNLRWFVWHNYPWKLLQEILIPEGLFILISGGVHCIIYGMK</sequence>
<dbReference type="PANTHER" id="PTHR11017:SF464">
    <property type="entry name" value="ADP-RIBOSYL CYCLASE_CYCLIC ADP-RIBOSE HYDROLASE"/>
    <property type="match status" value="1"/>
</dbReference>
<dbReference type="InterPro" id="IPR027417">
    <property type="entry name" value="P-loop_NTPase"/>
</dbReference>
<dbReference type="Proteomes" id="UP001627284">
    <property type="component" value="Unassembled WGS sequence"/>
</dbReference>
<keyword evidence="5" id="KW-1185">Reference proteome</keyword>
<name>A0ABD2TGG1_9SOLN</name>
<dbReference type="EMBL" id="JBJKTR010000011">
    <property type="protein sequence ID" value="KAL3355201.1"/>
    <property type="molecule type" value="Genomic_DNA"/>
</dbReference>
<organism evidence="4 5">
    <name type="scientific">Solanum stoloniferum</name>
    <dbReference type="NCBI Taxonomy" id="62892"/>
    <lineage>
        <taxon>Eukaryota</taxon>
        <taxon>Viridiplantae</taxon>
        <taxon>Streptophyta</taxon>
        <taxon>Embryophyta</taxon>
        <taxon>Tracheophyta</taxon>
        <taxon>Spermatophyta</taxon>
        <taxon>Magnoliopsida</taxon>
        <taxon>eudicotyledons</taxon>
        <taxon>Gunneridae</taxon>
        <taxon>Pentapetalae</taxon>
        <taxon>asterids</taxon>
        <taxon>lamiids</taxon>
        <taxon>Solanales</taxon>
        <taxon>Solanaceae</taxon>
        <taxon>Solanoideae</taxon>
        <taxon>Solaneae</taxon>
        <taxon>Solanum</taxon>
    </lineage>
</organism>
<dbReference type="GO" id="GO:0005524">
    <property type="term" value="F:ATP binding"/>
    <property type="evidence" value="ECO:0007669"/>
    <property type="project" value="UniProtKB-KW"/>
</dbReference>
<evidence type="ECO:0000313" key="4">
    <source>
        <dbReference type="EMBL" id="KAL3355201.1"/>
    </source>
</evidence>
<feature type="domain" description="Disease resistance protein Roq1-like winged-helix" evidence="3">
    <location>
        <begin position="80"/>
        <end position="148"/>
    </location>
</feature>
<dbReference type="InterPro" id="IPR058192">
    <property type="entry name" value="WHD_ROQ1-like"/>
</dbReference>
<dbReference type="SUPFAM" id="SSF46785">
    <property type="entry name" value="Winged helix' DNA-binding domain"/>
    <property type="match status" value="1"/>
</dbReference>
<dbReference type="InterPro" id="IPR042197">
    <property type="entry name" value="Apaf_helical"/>
</dbReference>
<keyword evidence="2" id="KW-0677">Repeat</keyword>
<protein>
    <recommendedName>
        <fullName evidence="3">Disease resistance protein Roq1-like winged-helix domain-containing protein</fullName>
    </recommendedName>
</protein>
<dbReference type="AlphaFoldDB" id="A0ABD2TGG1"/>
<dbReference type="EMBL" id="JBJKTR010000011">
    <property type="protein sequence ID" value="KAL3355200.1"/>
    <property type="molecule type" value="Genomic_DNA"/>
</dbReference>
<evidence type="ECO:0000256" key="2">
    <source>
        <dbReference type="ARBA" id="ARBA00022737"/>
    </source>
</evidence>
<dbReference type="SUPFAM" id="SSF52540">
    <property type="entry name" value="P-loop containing nucleoside triphosphate hydrolases"/>
    <property type="match status" value="1"/>
</dbReference>
<dbReference type="Pfam" id="PF23282">
    <property type="entry name" value="WHD_ROQ1"/>
    <property type="match status" value="1"/>
</dbReference>
<dbReference type="PANTHER" id="PTHR11017">
    <property type="entry name" value="LEUCINE-RICH REPEAT-CONTAINING PROTEIN"/>
    <property type="match status" value="1"/>
</dbReference>
<proteinExistence type="predicted"/>